<evidence type="ECO:0000313" key="3">
    <source>
        <dbReference type="Proteomes" id="UP000240475"/>
    </source>
</evidence>
<feature type="region of interest" description="Disordered" evidence="1">
    <location>
        <begin position="91"/>
        <end position="146"/>
    </location>
</feature>
<dbReference type="AlphaFoldDB" id="A0A0P9IFD7"/>
<organism evidence="2 3">
    <name type="scientific">Pseudomonas syringae pv. atrofaciens</name>
    <dbReference type="NCBI Taxonomy" id="192087"/>
    <lineage>
        <taxon>Bacteria</taxon>
        <taxon>Pseudomonadati</taxon>
        <taxon>Pseudomonadota</taxon>
        <taxon>Gammaproteobacteria</taxon>
        <taxon>Pseudomonadales</taxon>
        <taxon>Pseudomonadaceae</taxon>
        <taxon>Pseudomonas</taxon>
        <taxon>Pseudomonas syringae</taxon>
    </lineage>
</organism>
<name>A0A0P9IFD7_PSESX</name>
<sequence length="203" mass="22547">MINLPGYLAIRTISGRNGAFNVGRLSTSIGEFVIKDALLDQYHEGKYRGDFVITEIRPSYYTNGGRLVVEVRARLDSMSLDDVANLSADEAERLSNNETDPLDEEASGGSSSTKPRPTIQTTPRRSVSAGSDAPFGMSRSEPEKQVTAHEADAELFGTIWPIGRSVKLDTTVDRKRLRQQCVRLGELGYELDFKLQIWNLSTY</sequence>
<gene>
    <name evidence="2" type="ORF">DA456_15485</name>
</gene>
<evidence type="ECO:0000256" key="1">
    <source>
        <dbReference type="SAM" id="MobiDB-lite"/>
    </source>
</evidence>
<proteinExistence type="predicted"/>
<protein>
    <submittedName>
        <fullName evidence="2">DUF3275 domain-containing protein</fullName>
    </submittedName>
</protein>
<accession>A0A0P9IFD7</accession>
<dbReference type="RefSeq" id="WP_003317516.1">
    <property type="nucleotide sequence ID" value="NZ_CP028490.1"/>
</dbReference>
<dbReference type="Proteomes" id="UP000240475">
    <property type="component" value="Chromosome"/>
</dbReference>
<reference evidence="2 3" key="1">
    <citation type="submission" date="2018-04" db="EMBL/GenBank/DDBJ databases">
        <authorList>
            <person name="Cha J.-S."/>
        </authorList>
    </citation>
    <scope>NUCLEOTIDE SEQUENCE [LARGE SCALE GENOMIC DNA]</scope>
    <source>
        <strain evidence="2 3">LMG5095</strain>
    </source>
</reference>
<feature type="compositionally biased region" description="Polar residues" evidence="1">
    <location>
        <begin position="108"/>
        <end position="129"/>
    </location>
</feature>
<dbReference type="EMBL" id="CP028490">
    <property type="protein sequence ID" value="AVX24692.1"/>
    <property type="molecule type" value="Genomic_DNA"/>
</dbReference>
<dbReference type="InterPro" id="IPR021693">
    <property type="entry name" value="DUF3275"/>
</dbReference>
<evidence type="ECO:0000313" key="2">
    <source>
        <dbReference type="EMBL" id="AVX24692.1"/>
    </source>
</evidence>
<dbReference type="Pfam" id="PF11679">
    <property type="entry name" value="DUF3275"/>
    <property type="match status" value="1"/>
</dbReference>